<keyword evidence="1" id="KW-1133">Transmembrane helix</keyword>
<dbReference type="AlphaFoldDB" id="B0EFM1"/>
<keyword evidence="3" id="KW-1185">Reference proteome</keyword>
<feature type="transmembrane region" description="Helical" evidence="1">
    <location>
        <begin position="56"/>
        <end position="75"/>
    </location>
</feature>
<reference evidence="3" key="1">
    <citation type="submission" date="2007-12" db="EMBL/GenBank/DDBJ databases">
        <title>Annotation of Entamoeba dispar SAW760.</title>
        <authorList>
            <person name="Lorenzi H."/>
            <person name="Inman J."/>
            <person name="Schobel S."/>
            <person name="Amedeo P."/>
            <person name="Caler E."/>
        </authorList>
    </citation>
    <scope>NUCLEOTIDE SEQUENCE [LARGE SCALE GENOMIC DNA]</scope>
    <source>
        <strain evidence="3">ATCC PRA-260 / SAW760</strain>
    </source>
</reference>
<dbReference type="Proteomes" id="UP000008076">
    <property type="component" value="Unassembled WGS sequence"/>
</dbReference>
<dbReference type="KEGG" id="edi:EDI_271580"/>
<gene>
    <name evidence="2" type="ORF">EDI_271580</name>
</gene>
<protein>
    <submittedName>
        <fullName evidence="2">Uncharacterized protein</fullName>
    </submittedName>
</protein>
<name>B0EFM1_ENTDS</name>
<evidence type="ECO:0000256" key="1">
    <source>
        <dbReference type="SAM" id="Phobius"/>
    </source>
</evidence>
<dbReference type="RefSeq" id="XP_001737032.1">
    <property type="nucleotide sequence ID" value="XM_001736980.1"/>
</dbReference>
<evidence type="ECO:0000313" key="2">
    <source>
        <dbReference type="EMBL" id="EDR26652.1"/>
    </source>
</evidence>
<feature type="transmembrane region" description="Helical" evidence="1">
    <location>
        <begin position="95"/>
        <end position="123"/>
    </location>
</feature>
<dbReference type="EMBL" id="DS549061">
    <property type="protein sequence ID" value="EDR26652.1"/>
    <property type="molecule type" value="Genomic_DNA"/>
</dbReference>
<evidence type="ECO:0000313" key="3">
    <source>
        <dbReference type="Proteomes" id="UP000008076"/>
    </source>
</evidence>
<organism evidence="3">
    <name type="scientific">Entamoeba dispar (strain ATCC PRA-260 / SAW760)</name>
    <dbReference type="NCBI Taxonomy" id="370354"/>
    <lineage>
        <taxon>Eukaryota</taxon>
        <taxon>Amoebozoa</taxon>
        <taxon>Evosea</taxon>
        <taxon>Archamoebae</taxon>
        <taxon>Mastigamoebida</taxon>
        <taxon>Entamoebidae</taxon>
        <taxon>Entamoeba</taxon>
    </lineage>
</organism>
<dbReference type="VEuPathDB" id="AmoebaDB:EDI_271580"/>
<proteinExistence type="predicted"/>
<sequence length="126" mass="15297">MKQENKIEKYQKETYDEKTQEILKRLEEKYPFLNFFFKNIPEMTVESIRKTRNRMIIGGIFGMAMVIFISVLMIHSLMTFEDDPNKTFVENLGYVYYYTLCIGYFIPTYHIMSLFINVAWIYFKFN</sequence>
<accession>B0EFM1</accession>
<keyword evidence="1" id="KW-0812">Transmembrane</keyword>
<dbReference type="GeneID" id="5882102"/>
<keyword evidence="1" id="KW-0472">Membrane</keyword>